<dbReference type="GO" id="GO:0003755">
    <property type="term" value="F:peptidyl-prolyl cis-trans isomerase activity"/>
    <property type="evidence" value="ECO:0007669"/>
    <property type="project" value="UniProtKB-KW"/>
</dbReference>
<keyword evidence="3" id="KW-0697">Rotamase</keyword>
<proteinExistence type="predicted"/>
<dbReference type="PROSITE" id="PS50059">
    <property type="entry name" value="FKBP_PPIASE"/>
    <property type="match status" value="1"/>
</dbReference>
<keyword evidence="1" id="KW-0677">Repeat</keyword>
<name>A0AAD5LB13_PYTIN</name>
<keyword evidence="7" id="KW-1185">Reference proteome</keyword>
<dbReference type="SUPFAM" id="SSF54534">
    <property type="entry name" value="FKBP-like"/>
    <property type="match status" value="1"/>
</dbReference>
<dbReference type="Gene3D" id="1.25.40.10">
    <property type="entry name" value="Tetratricopeptide repeat domain"/>
    <property type="match status" value="1"/>
</dbReference>
<evidence type="ECO:0000256" key="3">
    <source>
        <dbReference type="PROSITE-ProRule" id="PRU00277"/>
    </source>
</evidence>
<evidence type="ECO:0000256" key="4">
    <source>
        <dbReference type="SAM" id="MobiDB-lite"/>
    </source>
</evidence>
<evidence type="ECO:0000256" key="2">
    <source>
        <dbReference type="ARBA" id="ARBA00022803"/>
    </source>
</evidence>
<dbReference type="Gene3D" id="3.10.50.40">
    <property type="match status" value="1"/>
</dbReference>
<keyword evidence="3" id="KW-0413">Isomerase</keyword>
<dbReference type="Proteomes" id="UP001209570">
    <property type="component" value="Unassembled WGS sequence"/>
</dbReference>
<dbReference type="PANTHER" id="PTHR46512">
    <property type="entry name" value="PEPTIDYLPROLYL ISOMERASE"/>
    <property type="match status" value="1"/>
</dbReference>
<evidence type="ECO:0000313" key="7">
    <source>
        <dbReference type="Proteomes" id="UP001209570"/>
    </source>
</evidence>
<evidence type="ECO:0000256" key="1">
    <source>
        <dbReference type="ARBA" id="ARBA00022737"/>
    </source>
</evidence>
<feature type="compositionally biased region" description="Basic and acidic residues" evidence="4">
    <location>
        <begin position="380"/>
        <end position="390"/>
    </location>
</feature>
<dbReference type="InterPro" id="IPR011990">
    <property type="entry name" value="TPR-like_helical_dom_sf"/>
</dbReference>
<keyword evidence="2" id="KW-0802">TPR repeat</keyword>
<reference evidence="6" key="1">
    <citation type="submission" date="2021-12" db="EMBL/GenBank/DDBJ databases">
        <title>Prjna785345.</title>
        <authorList>
            <person name="Rujirawat T."/>
            <person name="Krajaejun T."/>
        </authorList>
    </citation>
    <scope>NUCLEOTIDE SEQUENCE</scope>
    <source>
        <strain evidence="6">Pi057C3</strain>
    </source>
</reference>
<dbReference type="InterPro" id="IPR050754">
    <property type="entry name" value="FKBP4/5/8-like"/>
</dbReference>
<dbReference type="EMBL" id="JAKCXM010000462">
    <property type="protein sequence ID" value="KAJ0393788.1"/>
    <property type="molecule type" value="Genomic_DNA"/>
</dbReference>
<dbReference type="InterPro" id="IPR046357">
    <property type="entry name" value="PPIase_dom_sf"/>
</dbReference>
<evidence type="ECO:0000313" key="6">
    <source>
        <dbReference type="EMBL" id="KAJ0393788.1"/>
    </source>
</evidence>
<gene>
    <name evidence="6" type="ORF">P43SY_008225</name>
</gene>
<dbReference type="InterPro" id="IPR001179">
    <property type="entry name" value="PPIase_FKBP_dom"/>
</dbReference>
<comment type="caution">
    <text evidence="6">The sequence shown here is derived from an EMBL/GenBank/DDBJ whole genome shotgun (WGS) entry which is preliminary data.</text>
</comment>
<feature type="compositionally biased region" description="Acidic residues" evidence="4">
    <location>
        <begin position="391"/>
        <end position="400"/>
    </location>
</feature>
<dbReference type="Pfam" id="PF00254">
    <property type="entry name" value="FKBP_C"/>
    <property type="match status" value="1"/>
</dbReference>
<dbReference type="SUPFAM" id="SSF48452">
    <property type="entry name" value="TPR-like"/>
    <property type="match status" value="1"/>
</dbReference>
<feature type="domain" description="PPIase FKBP-type" evidence="5">
    <location>
        <begin position="95"/>
        <end position="149"/>
    </location>
</feature>
<accession>A0AAD5LB13</accession>
<comment type="catalytic activity">
    <reaction evidence="3">
        <text>[protein]-peptidylproline (omega=180) = [protein]-peptidylproline (omega=0)</text>
        <dbReference type="Rhea" id="RHEA:16237"/>
        <dbReference type="Rhea" id="RHEA-COMP:10747"/>
        <dbReference type="Rhea" id="RHEA-COMP:10748"/>
        <dbReference type="ChEBI" id="CHEBI:83833"/>
        <dbReference type="ChEBI" id="CHEBI:83834"/>
        <dbReference type="EC" id="5.2.1.8"/>
    </reaction>
</comment>
<evidence type="ECO:0000259" key="5">
    <source>
        <dbReference type="PROSITE" id="PS50059"/>
    </source>
</evidence>
<organism evidence="6 7">
    <name type="scientific">Pythium insidiosum</name>
    <name type="common">Pythiosis disease agent</name>
    <dbReference type="NCBI Taxonomy" id="114742"/>
    <lineage>
        <taxon>Eukaryota</taxon>
        <taxon>Sar</taxon>
        <taxon>Stramenopiles</taxon>
        <taxon>Oomycota</taxon>
        <taxon>Peronosporomycetes</taxon>
        <taxon>Pythiales</taxon>
        <taxon>Pythiaceae</taxon>
        <taxon>Pythium</taxon>
    </lineage>
</organism>
<feature type="region of interest" description="Disordered" evidence="4">
    <location>
        <begin position="380"/>
        <end position="400"/>
    </location>
</feature>
<protein>
    <recommendedName>
        <fullName evidence="3">peptidylprolyl isomerase</fullName>
        <ecNumber evidence="3">5.2.1.8</ecNumber>
    </recommendedName>
</protein>
<dbReference type="EC" id="5.2.1.8" evidence="3"/>
<dbReference type="AlphaFoldDB" id="A0AAD5LB13"/>
<sequence>MSAPSSPRPSEAPAPDLPHCSHCGGWGLGLVTNPQRLCAHCARETKAFFDPDQSKFCRDEGFVDISPKADGGVLKKVIREGTPGKLIEEGCPTFEKVIKGWDIGVATMQVGEIARFIIAPEYAYGSKGFAPKVEPDETLDFEIELIRFGEPLPRFPSQAELAQSRRKQFEEEKKMLEENPPPTVDERIASAMEEKEKGNACVAKKDYEQAQKHYDSGFVHIFYGKDEWEHLVPQPDKDKINQTKLVLYLNRGLVKLKLKKIEDALWDCDQAISLGPTNGKGHFRRGLVYIEKLKGELEKEQKGEFWILDKGFEYSKEAEKSLTTASELIDSSDPKVAHAFADLKRCQALLNKYAAKYKEQEKKLYKEKIFDRMEAKNKVLQEEEKKKQEIEEFEDMPGLE</sequence>